<name>A0A7D9M386_PARCT</name>
<proteinExistence type="predicted"/>
<evidence type="ECO:0000313" key="2">
    <source>
        <dbReference type="EMBL" id="CAB4042588.1"/>
    </source>
</evidence>
<gene>
    <name evidence="2" type="ORF">PACLA_8A017618</name>
</gene>
<dbReference type="EMBL" id="CACRXK020030430">
    <property type="protein sequence ID" value="CAB4042588.1"/>
    <property type="molecule type" value="Genomic_DNA"/>
</dbReference>
<sequence length="158" mass="16940">MAATPRSSSSLPVARRRSSFKSSLSSTSSREGSPPKYFTPRKPAGKITEPRATSSTCKRRSSNPTPTHSAPSSASRRVLRSSGDDSILLSLSPVSKPKSTRKTNRKLIPDNDPPLVDTKSQTIDDLLDCDNTDNILGDVVPIQPKPIAQADLIDLSGL</sequence>
<keyword evidence="3" id="KW-1185">Reference proteome</keyword>
<protein>
    <submittedName>
        <fullName evidence="2">Uncharacterized protein</fullName>
    </submittedName>
</protein>
<organism evidence="2 3">
    <name type="scientific">Paramuricea clavata</name>
    <name type="common">Red gorgonian</name>
    <name type="synonym">Violescent sea-whip</name>
    <dbReference type="NCBI Taxonomy" id="317549"/>
    <lineage>
        <taxon>Eukaryota</taxon>
        <taxon>Metazoa</taxon>
        <taxon>Cnidaria</taxon>
        <taxon>Anthozoa</taxon>
        <taxon>Octocorallia</taxon>
        <taxon>Malacalcyonacea</taxon>
        <taxon>Plexauridae</taxon>
        <taxon>Paramuricea</taxon>
    </lineage>
</organism>
<reference evidence="2" key="1">
    <citation type="submission" date="2020-04" db="EMBL/GenBank/DDBJ databases">
        <authorList>
            <person name="Alioto T."/>
            <person name="Alioto T."/>
            <person name="Gomez Garrido J."/>
        </authorList>
    </citation>
    <scope>NUCLEOTIDE SEQUENCE</scope>
    <source>
        <strain evidence="2">A484AB</strain>
    </source>
</reference>
<accession>A0A7D9M386</accession>
<comment type="caution">
    <text evidence="2">The sequence shown here is derived from an EMBL/GenBank/DDBJ whole genome shotgun (WGS) entry which is preliminary data.</text>
</comment>
<evidence type="ECO:0000313" key="3">
    <source>
        <dbReference type="Proteomes" id="UP001152795"/>
    </source>
</evidence>
<evidence type="ECO:0000256" key="1">
    <source>
        <dbReference type="SAM" id="MobiDB-lite"/>
    </source>
</evidence>
<feature type="compositionally biased region" description="Low complexity" evidence="1">
    <location>
        <begin position="20"/>
        <end position="32"/>
    </location>
</feature>
<dbReference type="AlphaFoldDB" id="A0A7D9M386"/>
<feature type="compositionally biased region" description="Polar residues" evidence="1">
    <location>
        <begin position="1"/>
        <end position="11"/>
    </location>
</feature>
<feature type="region of interest" description="Disordered" evidence="1">
    <location>
        <begin position="1"/>
        <end position="118"/>
    </location>
</feature>
<dbReference type="Proteomes" id="UP001152795">
    <property type="component" value="Unassembled WGS sequence"/>
</dbReference>
<feature type="compositionally biased region" description="Low complexity" evidence="1">
    <location>
        <begin position="62"/>
        <end position="97"/>
    </location>
</feature>